<name>A0A1A8KW89_NOTKU</name>
<dbReference type="AlphaFoldDB" id="A0A1A8KW89"/>
<feature type="non-terminal residue" evidence="1">
    <location>
        <position position="1"/>
    </location>
</feature>
<organism evidence="1">
    <name type="scientific">Nothobranchius kuhntae</name>
    <name type="common">Beira killifish</name>
    <dbReference type="NCBI Taxonomy" id="321403"/>
    <lineage>
        <taxon>Eukaryota</taxon>
        <taxon>Metazoa</taxon>
        <taxon>Chordata</taxon>
        <taxon>Craniata</taxon>
        <taxon>Vertebrata</taxon>
        <taxon>Euteleostomi</taxon>
        <taxon>Actinopterygii</taxon>
        <taxon>Neopterygii</taxon>
        <taxon>Teleostei</taxon>
        <taxon>Neoteleostei</taxon>
        <taxon>Acanthomorphata</taxon>
        <taxon>Ovalentaria</taxon>
        <taxon>Atherinomorphae</taxon>
        <taxon>Cyprinodontiformes</taxon>
        <taxon>Nothobranchiidae</taxon>
        <taxon>Nothobranchius</taxon>
    </lineage>
</organism>
<feature type="non-terminal residue" evidence="1">
    <location>
        <position position="48"/>
    </location>
</feature>
<protein>
    <submittedName>
        <fullName evidence="1">Uncharacterized protein</fullName>
    </submittedName>
</protein>
<gene>
    <name evidence="1" type="primary">Nfu_g_1_009238</name>
</gene>
<dbReference type="EMBL" id="HAEE01016386">
    <property type="protein sequence ID" value="SBR36436.1"/>
    <property type="molecule type" value="Transcribed_RNA"/>
</dbReference>
<evidence type="ECO:0000313" key="1">
    <source>
        <dbReference type="EMBL" id="SBR36436.1"/>
    </source>
</evidence>
<reference evidence="1" key="2">
    <citation type="submission" date="2016-06" db="EMBL/GenBank/DDBJ databases">
        <title>The genome of a short-lived fish provides insights into sex chromosome evolution and the genetic control of aging.</title>
        <authorList>
            <person name="Reichwald K."/>
            <person name="Felder M."/>
            <person name="Petzold A."/>
            <person name="Koch P."/>
            <person name="Groth M."/>
            <person name="Platzer M."/>
        </authorList>
    </citation>
    <scope>NUCLEOTIDE SEQUENCE</scope>
    <source>
        <tissue evidence="1">Brain</tissue>
    </source>
</reference>
<reference evidence="1" key="1">
    <citation type="submission" date="2016-05" db="EMBL/GenBank/DDBJ databases">
        <authorList>
            <person name="Lavstsen T."/>
            <person name="Jespersen J.S."/>
        </authorList>
    </citation>
    <scope>NUCLEOTIDE SEQUENCE</scope>
    <source>
        <tissue evidence="1">Brain</tissue>
    </source>
</reference>
<accession>A0A1A8KW89</accession>
<sequence length="48" mass="5663">SLTFTSRLCHYANRKSKVAYLFFLCVCVLFIVNRQTEIANHSHYNQQP</sequence>
<proteinExistence type="predicted"/>